<feature type="compositionally biased region" description="Low complexity" evidence="1">
    <location>
        <begin position="328"/>
        <end position="337"/>
    </location>
</feature>
<dbReference type="Proteomes" id="UP000012338">
    <property type="component" value="Unassembled WGS sequence"/>
</dbReference>
<feature type="compositionally biased region" description="Low complexity" evidence="1">
    <location>
        <begin position="286"/>
        <end position="306"/>
    </location>
</feature>
<organism evidence="2 3">
    <name type="scientific">Cochliobolus heterostrophus (strain C4 / ATCC 48331 / race T)</name>
    <name type="common">Southern corn leaf blight fungus</name>
    <name type="synonym">Bipolaris maydis</name>
    <dbReference type="NCBI Taxonomy" id="665024"/>
    <lineage>
        <taxon>Eukaryota</taxon>
        <taxon>Fungi</taxon>
        <taxon>Dikarya</taxon>
        <taxon>Ascomycota</taxon>
        <taxon>Pezizomycotina</taxon>
        <taxon>Dothideomycetes</taxon>
        <taxon>Pleosporomycetidae</taxon>
        <taxon>Pleosporales</taxon>
        <taxon>Pleosporineae</taxon>
        <taxon>Pleosporaceae</taxon>
        <taxon>Bipolaris</taxon>
    </lineage>
</organism>
<feature type="compositionally biased region" description="Basic and acidic residues" evidence="1">
    <location>
        <begin position="355"/>
        <end position="401"/>
    </location>
</feature>
<feature type="compositionally biased region" description="Polar residues" evidence="1">
    <location>
        <begin position="456"/>
        <end position="469"/>
    </location>
</feature>
<feature type="region of interest" description="Disordered" evidence="1">
    <location>
        <begin position="1"/>
        <end position="24"/>
    </location>
</feature>
<gene>
    <name evidence="2" type="ORF">COCC4DRAFT_37143</name>
</gene>
<evidence type="ECO:0000256" key="1">
    <source>
        <dbReference type="SAM" id="MobiDB-lite"/>
    </source>
</evidence>
<feature type="region of interest" description="Disordered" evidence="1">
    <location>
        <begin position="244"/>
        <end position="536"/>
    </location>
</feature>
<feature type="compositionally biased region" description="Polar residues" evidence="1">
    <location>
        <begin position="404"/>
        <end position="416"/>
    </location>
</feature>
<dbReference type="GeneID" id="25844617"/>
<feature type="compositionally biased region" description="Basic residues" evidence="1">
    <location>
        <begin position="270"/>
        <end position="283"/>
    </location>
</feature>
<proteinExistence type="predicted"/>
<evidence type="ECO:0000313" key="2">
    <source>
        <dbReference type="EMBL" id="ENI08408.1"/>
    </source>
</evidence>
<dbReference type="OrthoDB" id="4207724at2759"/>
<feature type="compositionally biased region" description="Polar residues" evidence="1">
    <location>
        <begin position="244"/>
        <end position="257"/>
    </location>
</feature>
<dbReference type="EMBL" id="KB733447">
    <property type="protein sequence ID" value="ENI08408.1"/>
    <property type="molecule type" value="Genomic_DNA"/>
</dbReference>
<feature type="compositionally biased region" description="Low complexity" evidence="1">
    <location>
        <begin position="442"/>
        <end position="454"/>
    </location>
</feature>
<evidence type="ECO:0000313" key="3">
    <source>
        <dbReference type="Proteomes" id="UP000012338"/>
    </source>
</evidence>
<reference evidence="2 3" key="1">
    <citation type="journal article" date="2012" name="PLoS Pathog.">
        <title>Diverse lifestyles and strategies of plant pathogenesis encoded in the genomes of eighteen Dothideomycetes fungi.</title>
        <authorList>
            <person name="Ohm R.A."/>
            <person name="Feau N."/>
            <person name="Henrissat B."/>
            <person name="Schoch C.L."/>
            <person name="Horwitz B.A."/>
            <person name="Barry K.W."/>
            <person name="Condon B.J."/>
            <person name="Copeland A.C."/>
            <person name="Dhillon B."/>
            <person name="Glaser F."/>
            <person name="Hesse C.N."/>
            <person name="Kosti I."/>
            <person name="LaButti K."/>
            <person name="Lindquist E.A."/>
            <person name="Lucas S."/>
            <person name="Salamov A.A."/>
            <person name="Bradshaw R.E."/>
            <person name="Ciuffetti L."/>
            <person name="Hamelin R.C."/>
            <person name="Kema G.H.J."/>
            <person name="Lawrence C."/>
            <person name="Scott J.A."/>
            <person name="Spatafora J.W."/>
            <person name="Turgeon B.G."/>
            <person name="de Wit P.J.G.M."/>
            <person name="Zhong S."/>
            <person name="Goodwin S.B."/>
            <person name="Grigoriev I.V."/>
        </authorList>
    </citation>
    <scope>NUCLEOTIDE SEQUENCE [LARGE SCALE GENOMIC DNA]</scope>
    <source>
        <strain evidence="3">C4 / ATCC 48331 / race T</strain>
    </source>
</reference>
<name>N4XIL4_COCH4</name>
<keyword evidence="3" id="KW-1185">Reference proteome</keyword>
<dbReference type="HOGENOM" id="CLU_488324_0_0_1"/>
<feature type="compositionally biased region" description="Acidic residues" evidence="1">
    <location>
        <begin position="15"/>
        <end position="24"/>
    </location>
</feature>
<protein>
    <submittedName>
        <fullName evidence="2">Uncharacterized protein</fullName>
    </submittedName>
</protein>
<accession>N4XIL4</accession>
<dbReference type="AlphaFoldDB" id="N4XIL4"/>
<sequence length="558" mass="60113">MPRSRASSPCLHFEGEEEDREVDNDTPEVVINAATQIRGHGNIISIAQMDSVRIANLITSLLNCGDNIPVDDATRPLTPPSPVPVGTAQAQRTTRTQVRGVHKYPNINITVNCGATVLGDRNIVGPGLGDIARQMQMAQRNQAAALQAHQQLQQRQAAAAAGVAAAAAAVAAEEQKMPSPPMQRGGTIHLTESGHVFTSGHSFRGIVHHTQPIMETWMSWAMFLAIGAAAYWYYAHQNNDGVARGRSTTGKSTTNSLKEAVNWDSETKPKQKQSKAKAPRKSVKTPAQDASSKAAAPKAAPVDVAPPAAPINKAPSGKDVSDMLGERSVSPSVVSIKPSEKPAKPVKAQTQKAEVVQETKKQRQNRKKAEEAKAAREEEEKQRKALEEKQRRTAREARGEPAKNGQQSKPPASNPWTEVPSRGAVQPPKSAPTGQLLDTFEAPAPAAAAAAPAPTNGKNTTSAPYNNLPSEEEQLRLAMEDSAWTTVPKGGKTKRKTVNEELAEERDDINTIKASQPAKPVRPTETLRESKNPSSRYQILAEEFNPKTGDEIDDWAVM</sequence>
<dbReference type="RefSeq" id="XP_014082317.1">
    <property type="nucleotide sequence ID" value="XM_014226842.1"/>
</dbReference>
<reference evidence="3" key="2">
    <citation type="journal article" date="2013" name="PLoS Genet.">
        <title>Comparative genome structure, secondary metabolite, and effector coding capacity across Cochliobolus pathogens.</title>
        <authorList>
            <person name="Condon B.J."/>
            <person name="Leng Y."/>
            <person name="Wu D."/>
            <person name="Bushley K.E."/>
            <person name="Ohm R.A."/>
            <person name="Otillar R."/>
            <person name="Martin J."/>
            <person name="Schackwitz W."/>
            <person name="Grimwood J."/>
            <person name="MohdZainudin N."/>
            <person name="Xue C."/>
            <person name="Wang R."/>
            <person name="Manning V.A."/>
            <person name="Dhillon B."/>
            <person name="Tu Z.J."/>
            <person name="Steffenson B.J."/>
            <person name="Salamov A."/>
            <person name="Sun H."/>
            <person name="Lowry S."/>
            <person name="LaButti K."/>
            <person name="Han J."/>
            <person name="Copeland A."/>
            <person name="Lindquist E."/>
            <person name="Barry K."/>
            <person name="Schmutz J."/>
            <person name="Baker S.E."/>
            <person name="Ciuffetti L.M."/>
            <person name="Grigoriev I.V."/>
            <person name="Zhong S."/>
            <person name="Turgeon B.G."/>
        </authorList>
    </citation>
    <scope>NUCLEOTIDE SEQUENCE [LARGE SCALE GENOMIC DNA]</scope>
    <source>
        <strain evidence="3">C4 / ATCC 48331 / race T</strain>
    </source>
</reference>